<accession>A0ACD1H1G0</accession>
<reference evidence="1" key="1">
    <citation type="submission" date="2018-02" db="EMBL/GenBank/DDBJ databases">
        <title>The genomes of Aspergillus section Nigri reveals drivers in fungal speciation.</title>
        <authorList>
            <consortium name="DOE Joint Genome Institute"/>
            <person name="Vesth T.C."/>
            <person name="Nybo J."/>
            <person name="Theobald S."/>
            <person name="Brandl J."/>
            <person name="Frisvad J.C."/>
            <person name="Nielsen K.F."/>
            <person name="Lyhne E.K."/>
            <person name="Kogle M.E."/>
            <person name="Kuo A."/>
            <person name="Riley R."/>
            <person name="Clum A."/>
            <person name="Nolan M."/>
            <person name="Lipzen A."/>
            <person name="Salamov A."/>
            <person name="Henrissat B."/>
            <person name="Wiebenga A."/>
            <person name="De vries R.P."/>
            <person name="Grigoriev I.V."/>
            <person name="Mortensen U.H."/>
            <person name="Andersen M.R."/>
            <person name="Baker S.E."/>
        </authorList>
    </citation>
    <scope>NUCLEOTIDE SEQUENCE</scope>
    <source>
        <strain evidence="1">CBS 121060</strain>
    </source>
</reference>
<evidence type="ECO:0000313" key="2">
    <source>
        <dbReference type="Proteomes" id="UP000249661"/>
    </source>
</evidence>
<name>A0ACD1H1G0_9EURO</name>
<proteinExistence type="predicted"/>
<sequence length="414" mass="48081">MSSIRATEPMDDGISENDLTINDLRKAIPDHCFSPFYLVALSYLLRDISGIVMLATLAVLMSSRISNIYLCAILWCLYELLQGLFATGLWILGHECGHGALFPSQRINDIVGWCLHSILFTPYFAWKLTHRRHHSYANHMEKDNHYVPYRREVYAAKLRIDRDQLDHLSSDAPGIAMARLFVQQLFGWPCYLLFYVTSGPESMHPRKPGKWWQNNHFNPTSPLFSPEEFSSCVISDIGIGITATGLWLLCKLFGFKTIALLYLFPWLCVNHWIVAVTYLQHNHPLVPRYEQSSWTFMKGALATIDRDFGWVGRFFFHNVVDFHVVHHLFPQIPFYHAEEATYAMIPILKSRYKADKSSSFLRSLWRTFSDCQWVKPREGGNDGELWFQKGPSPRPEVVMRRWRYIASMGDTVWM</sequence>
<evidence type="ECO:0000313" key="1">
    <source>
        <dbReference type="EMBL" id="RAH67592.1"/>
    </source>
</evidence>
<protein>
    <submittedName>
        <fullName evidence="1">Uncharacterized protein</fullName>
    </submittedName>
</protein>
<dbReference type="EMBL" id="KZ824973">
    <property type="protein sequence ID" value="RAH67592.1"/>
    <property type="molecule type" value="Genomic_DNA"/>
</dbReference>
<gene>
    <name evidence="1" type="ORF">BO66DRAFT_457578</name>
</gene>
<dbReference type="Proteomes" id="UP000249661">
    <property type="component" value="Unassembled WGS sequence"/>
</dbReference>
<keyword evidence="2" id="KW-1185">Reference proteome</keyword>
<organism evidence="1 2">
    <name type="scientific">Aspergillus aculeatinus CBS 121060</name>
    <dbReference type="NCBI Taxonomy" id="1448322"/>
    <lineage>
        <taxon>Eukaryota</taxon>
        <taxon>Fungi</taxon>
        <taxon>Dikarya</taxon>
        <taxon>Ascomycota</taxon>
        <taxon>Pezizomycotina</taxon>
        <taxon>Eurotiomycetes</taxon>
        <taxon>Eurotiomycetidae</taxon>
        <taxon>Eurotiales</taxon>
        <taxon>Aspergillaceae</taxon>
        <taxon>Aspergillus</taxon>
        <taxon>Aspergillus subgen. Circumdati</taxon>
    </lineage>
</organism>